<evidence type="ECO:0000313" key="9">
    <source>
        <dbReference type="Proteomes" id="UP000504623"/>
    </source>
</evidence>
<accession>A0A9B0TAA4</accession>
<keyword evidence="1" id="KW-0479">Metal-binding</keyword>
<dbReference type="Proteomes" id="UP000504623">
    <property type="component" value="Unplaced"/>
</dbReference>
<name>A0A9B0TAA4_CHRAS</name>
<keyword evidence="4" id="KW-0862">Zinc</keyword>
<dbReference type="PANTHER" id="PTHR24381">
    <property type="entry name" value="ZINC FINGER PROTEIN"/>
    <property type="match status" value="1"/>
</dbReference>
<feature type="domain" description="C2H2-type" evidence="7">
    <location>
        <begin position="409"/>
        <end position="436"/>
    </location>
</feature>
<evidence type="ECO:0000256" key="6">
    <source>
        <dbReference type="SAM" id="MobiDB-lite"/>
    </source>
</evidence>
<feature type="domain" description="C2H2-type" evidence="7">
    <location>
        <begin position="241"/>
        <end position="268"/>
    </location>
</feature>
<evidence type="ECO:0000313" key="10">
    <source>
        <dbReference type="RefSeq" id="XP_006861353.1"/>
    </source>
</evidence>
<dbReference type="RefSeq" id="XP_006861353.1">
    <property type="nucleotide sequence ID" value="XM_006861291.1"/>
</dbReference>
<protein>
    <submittedName>
        <fullName evidence="10">Zinc finger protein 786</fullName>
    </submittedName>
</protein>
<dbReference type="PROSITE" id="PS50157">
    <property type="entry name" value="ZINC_FINGER_C2H2_2"/>
    <property type="match status" value="5"/>
</dbReference>
<evidence type="ECO:0000256" key="3">
    <source>
        <dbReference type="ARBA" id="ARBA00022771"/>
    </source>
</evidence>
<dbReference type="FunFam" id="3.30.160.60:FF:002343">
    <property type="entry name" value="Zinc finger protein 33A"/>
    <property type="match status" value="1"/>
</dbReference>
<dbReference type="PROSITE" id="PS50805">
    <property type="entry name" value="KRAB"/>
    <property type="match status" value="1"/>
</dbReference>
<feature type="domain" description="C2H2-type" evidence="7">
    <location>
        <begin position="297"/>
        <end position="324"/>
    </location>
</feature>
<keyword evidence="3 5" id="KW-0863">Zinc-finger</keyword>
<proteinExistence type="predicted"/>
<dbReference type="GO" id="GO:0008270">
    <property type="term" value="F:zinc ion binding"/>
    <property type="evidence" value="ECO:0007669"/>
    <property type="project" value="UniProtKB-KW"/>
</dbReference>
<dbReference type="GeneID" id="102826610"/>
<evidence type="ECO:0000256" key="2">
    <source>
        <dbReference type="ARBA" id="ARBA00022737"/>
    </source>
</evidence>
<dbReference type="PROSITE" id="PS00028">
    <property type="entry name" value="ZINC_FINGER_C2H2_1"/>
    <property type="match status" value="4"/>
</dbReference>
<evidence type="ECO:0000256" key="4">
    <source>
        <dbReference type="ARBA" id="ARBA00022833"/>
    </source>
</evidence>
<feature type="domain" description="C2H2-type" evidence="7">
    <location>
        <begin position="269"/>
        <end position="296"/>
    </location>
</feature>
<dbReference type="OrthoDB" id="9835442at2759"/>
<dbReference type="GO" id="GO:0005634">
    <property type="term" value="C:nucleus"/>
    <property type="evidence" value="ECO:0007669"/>
    <property type="project" value="TreeGrafter"/>
</dbReference>
<dbReference type="AlphaFoldDB" id="A0A9B0TAA4"/>
<dbReference type="PANTHER" id="PTHR24381:SF443">
    <property type="entry name" value="ZINC FINGER PROTEIN CKR1"/>
    <property type="match status" value="1"/>
</dbReference>
<dbReference type="Pfam" id="PF00096">
    <property type="entry name" value="zf-C2H2"/>
    <property type="match status" value="3"/>
</dbReference>
<sequence length="459" mass="50653">MTLSLVLSTPKSFGDIGPVPGFGTSGAVEPSAVPLSGTRLIPACTVQPGPRGGGALWAARPELAARKRESLRRAGILPGGNAETMAEPVPLLLTFEDIAVYFSEQEWQNLEAWQRDLYKHVMRANYEILASLGGQQAVEAGDSEGHFPPDPGRTPGRPHGHPAARYSREALGRDGTLGHICRESLAGQSLVQEAPPSCGSSGECGQGLPRRLGLARPSRGARGRNPHPESGSRLAPWRRLLCCAQCGLGFAHRCQLREHRRVHSGERPSQSTQCSKTFLFKGVLVTHERTHSRERPFPCGQCDKAFARRSKLTEHLRVHSGEKPFQCPECRRCFRLHTGGVRADLRTHQRLHAGALPFTCQFRLKAQLLSHQGLHTEERHFSCSECGKNFREGGHLLRHQRIHRPERPFSCGACGKGFIYRSNLAQHSLMHAKAAPVPSEPEVKRRLSQLFTKIEADWS</sequence>
<dbReference type="FunFam" id="3.30.160.60:FF:000358">
    <property type="entry name" value="zinc finger protein 24"/>
    <property type="match status" value="1"/>
</dbReference>
<dbReference type="SMART" id="SM00355">
    <property type="entry name" value="ZnF_C2H2"/>
    <property type="match status" value="6"/>
</dbReference>
<dbReference type="Pfam" id="PF01352">
    <property type="entry name" value="KRAB"/>
    <property type="match status" value="1"/>
</dbReference>
<evidence type="ECO:0000259" key="8">
    <source>
        <dbReference type="PROSITE" id="PS50805"/>
    </source>
</evidence>
<dbReference type="GO" id="GO:0000981">
    <property type="term" value="F:DNA-binding transcription factor activity, RNA polymerase II-specific"/>
    <property type="evidence" value="ECO:0007669"/>
    <property type="project" value="TreeGrafter"/>
</dbReference>
<dbReference type="GO" id="GO:0000977">
    <property type="term" value="F:RNA polymerase II transcription regulatory region sequence-specific DNA binding"/>
    <property type="evidence" value="ECO:0007669"/>
    <property type="project" value="TreeGrafter"/>
</dbReference>
<evidence type="ECO:0000259" key="7">
    <source>
        <dbReference type="PROSITE" id="PS50157"/>
    </source>
</evidence>
<keyword evidence="9" id="KW-1185">Reference proteome</keyword>
<dbReference type="InterPro" id="IPR013087">
    <property type="entry name" value="Znf_C2H2_type"/>
</dbReference>
<dbReference type="InterPro" id="IPR036051">
    <property type="entry name" value="KRAB_dom_sf"/>
</dbReference>
<dbReference type="SUPFAM" id="SSF57667">
    <property type="entry name" value="beta-beta-alpha zinc fingers"/>
    <property type="match status" value="4"/>
</dbReference>
<dbReference type="InterPro" id="IPR036236">
    <property type="entry name" value="Znf_C2H2_sf"/>
</dbReference>
<dbReference type="CDD" id="cd07765">
    <property type="entry name" value="KRAB_A-box"/>
    <property type="match status" value="1"/>
</dbReference>
<dbReference type="CTD" id="136051"/>
<feature type="region of interest" description="Disordered" evidence="6">
    <location>
        <begin position="139"/>
        <end position="162"/>
    </location>
</feature>
<dbReference type="FunFam" id="3.30.160.60:FF:001049">
    <property type="entry name" value="zinc finger protein 319"/>
    <property type="match status" value="1"/>
</dbReference>
<dbReference type="InterPro" id="IPR001909">
    <property type="entry name" value="KRAB"/>
</dbReference>
<dbReference type="FunFam" id="3.30.160.60:FF:001892">
    <property type="entry name" value="Zinc finger protein 786"/>
    <property type="match status" value="1"/>
</dbReference>
<reference evidence="10" key="1">
    <citation type="submission" date="2025-08" db="UniProtKB">
        <authorList>
            <consortium name="RefSeq"/>
        </authorList>
    </citation>
    <scope>IDENTIFICATION</scope>
    <source>
        <tissue evidence="10">Spleen</tissue>
    </source>
</reference>
<organism evidence="9 10">
    <name type="scientific">Chrysochloris asiatica</name>
    <name type="common">Cape golden mole</name>
    <dbReference type="NCBI Taxonomy" id="185453"/>
    <lineage>
        <taxon>Eukaryota</taxon>
        <taxon>Metazoa</taxon>
        <taxon>Chordata</taxon>
        <taxon>Craniata</taxon>
        <taxon>Vertebrata</taxon>
        <taxon>Euteleostomi</taxon>
        <taxon>Mammalia</taxon>
        <taxon>Eutheria</taxon>
        <taxon>Afrotheria</taxon>
        <taxon>Chrysochloridae</taxon>
        <taxon>Chrysochlorinae</taxon>
        <taxon>Chrysochloris</taxon>
    </lineage>
</organism>
<dbReference type="SUPFAM" id="SSF109640">
    <property type="entry name" value="KRAB domain (Kruppel-associated box)"/>
    <property type="match status" value="1"/>
</dbReference>
<dbReference type="SMART" id="SM00349">
    <property type="entry name" value="KRAB"/>
    <property type="match status" value="1"/>
</dbReference>
<evidence type="ECO:0000256" key="1">
    <source>
        <dbReference type="ARBA" id="ARBA00022723"/>
    </source>
</evidence>
<dbReference type="Gene3D" id="3.30.160.60">
    <property type="entry name" value="Classic Zinc Finger"/>
    <property type="match status" value="6"/>
</dbReference>
<keyword evidence="2" id="KW-0677">Repeat</keyword>
<gene>
    <name evidence="10" type="primary">ZNF786</name>
</gene>
<dbReference type="Gene3D" id="6.10.140.140">
    <property type="match status" value="1"/>
</dbReference>
<evidence type="ECO:0000256" key="5">
    <source>
        <dbReference type="PROSITE-ProRule" id="PRU00042"/>
    </source>
</evidence>
<feature type="domain" description="C2H2-type" evidence="7">
    <location>
        <begin position="381"/>
        <end position="408"/>
    </location>
</feature>
<feature type="domain" description="KRAB" evidence="8">
    <location>
        <begin position="93"/>
        <end position="168"/>
    </location>
</feature>